<keyword evidence="2" id="KW-0326">Glycosidase</keyword>
<accession>A0ABT8LBN2</accession>
<evidence type="ECO:0000256" key="1">
    <source>
        <dbReference type="ARBA" id="ARBA00007806"/>
    </source>
</evidence>
<evidence type="ECO:0000259" key="6">
    <source>
        <dbReference type="Pfam" id="PF21365"/>
    </source>
</evidence>
<protein>
    <submittedName>
        <fullName evidence="7">Glycoside hydrolase family 31 protein</fullName>
    </submittedName>
</protein>
<evidence type="ECO:0000256" key="3">
    <source>
        <dbReference type="SAM" id="SignalP"/>
    </source>
</evidence>
<dbReference type="InterPro" id="IPR033403">
    <property type="entry name" value="DUF5110"/>
</dbReference>
<dbReference type="InterPro" id="IPR013780">
    <property type="entry name" value="Glyco_hydro_b"/>
</dbReference>
<feature type="signal peptide" evidence="3">
    <location>
        <begin position="1"/>
        <end position="21"/>
    </location>
</feature>
<dbReference type="InterPro" id="IPR017853">
    <property type="entry name" value="GH"/>
</dbReference>
<dbReference type="PANTHER" id="PTHR43863">
    <property type="entry name" value="HYDROLASE, PUTATIVE (AFU_ORTHOLOGUE AFUA_1G03140)-RELATED"/>
    <property type="match status" value="1"/>
</dbReference>
<feature type="domain" description="Glycosyl hydrolase family 31 C-terminal" evidence="6">
    <location>
        <begin position="527"/>
        <end position="616"/>
    </location>
</feature>
<keyword evidence="2 7" id="KW-0378">Hydrolase</keyword>
<dbReference type="Gene3D" id="3.20.20.80">
    <property type="entry name" value="Glycosidases"/>
    <property type="match status" value="1"/>
</dbReference>
<evidence type="ECO:0000259" key="5">
    <source>
        <dbReference type="Pfam" id="PF17137"/>
    </source>
</evidence>
<gene>
    <name evidence="7" type="ORF">QQ020_24120</name>
</gene>
<dbReference type="GO" id="GO:0016787">
    <property type="term" value="F:hydrolase activity"/>
    <property type="evidence" value="ECO:0007669"/>
    <property type="project" value="UniProtKB-KW"/>
</dbReference>
<comment type="similarity">
    <text evidence="1 2">Belongs to the glycosyl hydrolase 31 family.</text>
</comment>
<dbReference type="Pfam" id="PF21365">
    <property type="entry name" value="Glyco_hydro_31_3rd"/>
    <property type="match status" value="1"/>
</dbReference>
<name>A0ABT8LBN2_9BACT</name>
<dbReference type="Proteomes" id="UP001172083">
    <property type="component" value="Unassembled WGS sequence"/>
</dbReference>
<dbReference type="InterPro" id="IPR051816">
    <property type="entry name" value="Glycosyl_Hydrolase_31"/>
</dbReference>
<dbReference type="Pfam" id="PF17137">
    <property type="entry name" value="DUF5110"/>
    <property type="match status" value="1"/>
</dbReference>
<evidence type="ECO:0000256" key="2">
    <source>
        <dbReference type="RuleBase" id="RU361185"/>
    </source>
</evidence>
<evidence type="ECO:0000313" key="8">
    <source>
        <dbReference type="Proteomes" id="UP001172083"/>
    </source>
</evidence>
<dbReference type="PANTHER" id="PTHR43863:SF2">
    <property type="entry name" value="MALTASE-GLUCOAMYLASE"/>
    <property type="match status" value="1"/>
</dbReference>
<keyword evidence="8" id="KW-1185">Reference proteome</keyword>
<dbReference type="RefSeq" id="WP_346760527.1">
    <property type="nucleotide sequence ID" value="NZ_JAUJEB010000006.1"/>
</dbReference>
<dbReference type="InterPro" id="IPR048395">
    <property type="entry name" value="Glyco_hydro_31_C"/>
</dbReference>
<dbReference type="Gene3D" id="2.60.40.1180">
    <property type="entry name" value="Golgi alpha-mannosidase II"/>
    <property type="match status" value="2"/>
</dbReference>
<evidence type="ECO:0000259" key="4">
    <source>
        <dbReference type="Pfam" id="PF01055"/>
    </source>
</evidence>
<evidence type="ECO:0000313" key="7">
    <source>
        <dbReference type="EMBL" id="MDN5215188.1"/>
    </source>
</evidence>
<reference evidence="7" key="1">
    <citation type="submission" date="2023-06" db="EMBL/GenBank/DDBJ databases">
        <title>Genomic of Agaribacillus aureum.</title>
        <authorList>
            <person name="Wang G."/>
        </authorList>
    </citation>
    <scope>NUCLEOTIDE SEQUENCE</scope>
    <source>
        <strain evidence="7">BMA12</strain>
    </source>
</reference>
<feature type="chain" id="PRO_5046155974" evidence="3">
    <location>
        <begin position="22"/>
        <end position="760"/>
    </location>
</feature>
<dbReference type="SUPFAM" id="SSF51011">
    <property type="entry name" value="Glycosyl hydrolase domain"/>
    <property type="match status" value="1"/>
</dbReference>
<keyword evidence="3" id="KW-0732">Signal</keyword>
<organism evidence="7 8">
    <name type="scientific">Agaribacillus aureus</name>
    <dbReference type="NCBI Taxonomy" id="3051825"/>
    <lineage>
        <taxon>Bacteria</taxon>
        <taxon>Pseudomonadati</taxon>
        <taxon>Bacteroidota</taxon>
        <taxon>Cytophagia</taxon>
        <taxon>Cytophagales</taxon>
        <taxon>Splendidivirgaceae</taxon>
        <taxon>Agaribacillus</taxon>
    </lineage>
</organism>
<feature type="domain" description="Glycoside hydrolase family 31 TIM barrel" evidence="4">
    <location>
        <begin position="202"/>
        <end position="518"/>
    </location>
</feature>
<dbReference type="InterPro" id="IPR000322">
    <property type="entry name" value="Glyco_hydro_31_TIM"/>
</dbReference>
<proteinExistence type="inferred from homology"/>
<dbReference type="SUPFAM" id="SSF51445">
    <property type="entry name" value="(Trans)glycosidases"/>
    <property type="match status" value="1"/>
</dbReference>
<sequence length="760" mass="88245">MMTIKNFVTLLLILCALNSHAQEPPTAENYCTRVSLFDDMELNFFTPKMFRIRTSSLEGEKFPAKYLIPFAIGKLDSWDVVTYKMHEDDQYKYIFTSDIGIKVDKSNQSWTVWTHDFKTRIHPSDKPVRGLFKNGYTLFDAASAFNEINNNSRYAHWFYNAKTGNYIDTHLAEDKILDQYFIYGPDYPSLFAQFNQLVGPEPLLPKKAYGFFQTQHLACEGTQAQLMEAAKQFRARDIPVDNLIIDFEWGDGCDKFEEVTWGSRLDWSENYRQPLSPKKMIQTLDAMHYDVMLIRHNAPNFKNRTGQGWTETVSDERTWWHEYFERMEEGVDGTWQDTRQNDVTDSYIWQKTQEHIGAGKRVLFLGCRKMQSVNPWDFRFSTVPVNQMIGARRYPFDWTGDASFSWNEFKWQIEAITNTHGAMKGITYLTSDAVGANWKIQARWNQFADFSTISRSHNPKPWTGTIDTKNFENKIRITGRDTIQIKQESMTGENRKTAEESITKHRKLRYRLLPYIYSYAIENYLTGLPITRPMLLAFPDDYLCNANNWPYQYMFGNELLVAPVYGDFNSMEIYLPRGFNWIDYWSQEVYPEGGLIRYNTSDINKLPLFVKAGAILPMRQEMNWIDPEVRDSLTFEIYPSDTVASITFYEDDNTSTHYQEGAYGATSISYDGRNLNAPRISISKTAGDFVGKQKTGIIEIKVCLMGKPPKKILLNNSELTNHKYGKSTGSNSWFYNAARQSIVLDIKTNTEIDSEILIVF</sequence>
<dbReference type="EMBL" id="JAUJEB010000006">
    <property type="protein sequence ID" value="MDN5215188.1"/>
    <property type="molecule type" value="Genomic_DNA"/>
</dbReference>
<feature type="domain" description="DUF5110" evidence="5">
    <location>
        <begin position="633"/>
        <end position="698"/>
    </location>
</feature>
<comment type="caution">
    <text evidence="7">The sequence shown here is derived from an EMBL/GenBank/DDBJ whole genome shotgun (WGS) entry which is preliminary data.</text>
</comment>
<dbReference type="Pfam" id="PF01055">
    <property type="entry name" value="Glyco_hydro_31_2nd"/>
    <property type="match status" value="1"/>
</dbReference>